<name>A0A1W1HG00_9BACT</name>
<evidence type="ECO:0000313" key="2">
    <source>
        <dbReference type="Proteomes" id="UP000191931"/>
    </source>
</evidence>
<protein>
    <submittedName>
        <fullName evidence="1">Uncharacterized protein</fullName>
    </submittedName>
</protein>
<organism evidence="1 2">
    <name type="scientific">Desulfamplus magnetovallimortis</name>
    <dbReference type="NCBI Taxonomy" id="1246637"/>
    <lineage>
        <taxon>Bacteria</taxon>
        <taxon>Pseudomonadati</taxon>
        <taxon>Thermodesulfobacteriota</taxon>
        <taxon>Desulfobacteria</taxon>
        <taxon>Desulfobacterales</taxon>
        <taxon>Desulfobacteraceae</taxon>
        <taxon>Desulfamplus</taxon>
    </lineage>
</organism>
<keyword evidence="2" id="KW-1185">Reference proteome</keyword>
<gene>
    <name evidence="1" type="ORF">MTBBW1_300049</name>
</gene>
<sequence>MQHKGKVGLGFGGEYTGGCKAVIVNQRRVVTAFPLHRIGRIGDDGIKGFVIAEMRIDQGVAQLDIELVVVDIVQKHVHPRQIVGGVVDFLAEKALFNDMGVKMFLGLQQQGTGTAGRVINFIDAGLSVHGELGYQFGYMLGGEKLAPGFTGVGGVV</sequence>
<reference evidence="1 2" key="1">
    <citation type="submission" date="2017-03" db="EMBL/GenBank/DDBJ databases">
        <authorList>
            <person name="Afonso C.L."/>
            <person name="Miller P.J."/>
            <person name="Scott M.A."/>
            <person name="Spackman E."/>
            <person name="Goraichik I."/>
            <person name="Dimitrov K.M."/>
            <person name="Suarez D.L."/>
            <person name="Swayne D.E."/>
        </authorList>
    </citation>
    <scope>NUCLEOTIDE SEQUENCE [LARGE SCALE GENOMIC DNA]</scope>
    <source>
        <strain evidence="1">PRJEB14757</strain>
    </source>
</reference>
<dbReference type="AlphaFoldDB" id="A0A1W1HG00"/>
<evidence type="ECO:0000313" key="1">
    <source>
        <dbReference type="EMBL" id="SLM31318.1"/>
    </source>
</evidence>
<accession>A0A1W1HG00</accession>
<proteinExistence type="predicted"/>
<dbReference type="Proteomes" id="UP000191931">
    <property type="component" value="Unassembled WGS sequence"/>
</dbReference>
<dbReference type="EMBL" id="FWEV01000224">
    <property type="protein sequence ID" value="SLM31318.1"/>
    <property type="molecule type" value="Genomic_DNA"/>
</dbReference>